<dbReference type="Gene3D" id="3.30.40.10">
    <property type="entry name" value="Zinc/RING finger domain, C3HC4 (zinc finger)"/>
    <property type="match status" value="1"/>
</dbReference>
<reference evidence="6 7" key="1">
    <citation type="journal article" date="2018" name="Mol. Plant">
        <title>The genome of Artemisia annua provides insight into the evolution of Asteraceae family and artemisinin biosynthesis.</title>
        <authorList>
            <person name="Shen Q."/>
            <person name="Zhang L."/>
            <person name="Liao Z."/>
            <person name="Wang S."/>
            <person name="Yan T."/>
            <person name="Shi P."/>
            <person name="Liu M."/>
            <person name="Fu X."/>
            <person name="Pan Q."/>
            <person name="Wang Y."/>
            <person name="Lv Z."/>
            <person name="Lu X."/>
            <person name="Zhang F."/>
            <person name="Jiang W."/>
            <person name="Ma Y."/>
            <person name="Chen M."/>
            <person name="Hao X."/>
            <person name="Li L."/>
            <person name="Tang Y."/>
            <person name="Lv G."/>
            <person name="Zhou Y."/>
            <person name="Sun X."/>
            <person name="Brodelius P.E."/>
            <person name="Rose J.K.C."/>
            <person name="Tang K."/>
        </authorList>
    </citation>
    <scope>NUCLEOTIDE SEQUENCE [LARGE SCALE GENOMIC DNA]</scope>
    <source>
        <strain evidence="7">cv. Huhao1</strain>
        <tissue evidence="6">Leaf</tissue>
    </source>
</reference>
<evidence type="ECO:0000313" key="6">
    <source>
        <dbReference type="EMBL" id="PWA49640.1"/>
    </source>
</evidence>
<dbReference type="InterPro" id="IPR002219">
    <property type="entry name" value="PKC_DAG/PE"/>
</dbReference>
<dbReference type="Proteomes" id="UP000245207">
    <property type="component" value="Unassembled WGS sequence"/>
</dbReference>
<evidence type="ECO:0000256" key="2">
    <source>
        <dbReference type="ARBA" id="ARBA00022737"/>
    </source>
</evidence>
<keyword evidence="3" id="KW-0863">Zinc-finger</keyword>
<dbReference type="SMART" id="SM00249">
    <property type="entry name" value="PHD"/>
    <property type="match status" value="3"/>
</dbReference>
<keyword evidence="4" id="KW-0862">Zinc</keyword>
<proteinExistence type="predicted"/>
<organism evidence="6 7">
    <name type="scientific">Artemisia annua</name>
    <name type="common">Sweet wormwood</name>
    <dbReference type="NCBI Taxonomy" id="35608"/>
    <lineage>
        <taxon>Eukaryota</taxon>
        <taxon>Viridiplantae</taxon>
        <taxon>Streptophyta</taxon>
        <taxon>Embryophyta</taxon>
        <taxon>Tracheophyta</taxon>
        <taxon>Spermatophyta</taxon>
        <taxon>Magnoliopsida</taxon>
        <taxon>eudicotyledons</taxon>
        <taxon>Gunneridae</taxon>
        <taxon>Pentapetalae</taxon>
        <taxon>asterids</taxon>
        <taxon>campanulids</taxon>
        <taxon>Asterales</taxon>
        <taxon>Asteraceae</taxon>
        <taxon>Asteroideae</taxon>
        <taxon>Anthemideae</taxon>
        <taxon>Artemisiinae</taxon>
        <taxon>Artemisia</taxon>
    </lineage>
</organism>
<dbReference type="InterPro" id="IPR046349">
    <property type="entry name" value="C1-like_sf"/>
</dbReference>
<dbReference type="Pfam" id="PF03107">
    <property type="entry name" value="C1_2"/>
    <property type="match status" value="5"/>
</dbReference>
<evidence type="ECO:0000313" key="7">
    <source>
        <dbReference type="Proteomes" id="UP000245207"/>
    </source>
</evidence>
<evidence type="ECO:0000256" key="4">
    <source>
        <dbReference type="ARBA" id="ARBA00022833"/>
    </source>
</evidence>
<sequence>MEEMNHFAHQEHPLKLIENRNEIGDDEEKAKVAGCYACEESISLSGSAYACTECRFFLHKACAQLPLTINLPSIFQHPLKLINRRTPRLKSFVCDVCLLVGLTHGLCYGDSDEVVFGVCIKCHVVESARKSEADAIKEEAMVKLKHKGHPKHTLTLQLRPGAILCDACKTEEKDLFYLCDSCDFCIHKGCTNLAPTLDLPHHPKHSLVLVYSLPDHFFNYPQYCEFCKIYIRRNEWLYHCANCRYFTHIKCALNAGPPTPPEDPSTSAANEDTNDLLHFPMSVPFTDSLKQLHLKESSLDNNDEVEITHPSHDHPLILTAKPQDNNIPDVNDPIEVCYGCVRPLSFPNYSCCEDGCSFTLHKYCAQLPLTLKHQLHPDHSLDLVDTFMYRCECTGCYSWGNTFVYRCETCGFHLCPNCAYLPNIIKHKTHNHPLIQVIDPQPLCKACTRWNTCISYVCKACEFQLCMFCAMRSPLSLGHRFCRGHEIPLTYPPVEDHPEDFYCDICEKEMHPKRPLYHCHDCKNSFHLDCLSPVDFFANIFYKGTEIVSYHKHPLTYVRRQKGTPKYVCSVCNKNINGYLVLECRARVCNFTICFLCHRIKIGRAWVV</sequence>
<dbReference type="STRING" id="35608.A0A2U1LKW4"/>
<evidence type="ECO:0000259" key="5">
    <source>
        <dbReference type="PROSITE" id="PS50081"/>
    </source>
</evidence>
<dbReference type="EMBL" id="PKPP01008839">
    <property type="protein sequence ID" value="PWA49640.1"/>
    <property type="molecule type" value="Genomic_DNA"/>
</dbReference>
<dbReference type="Gene3D" id="3.30.60.20">
    <property type="match status" value="2"/>
</dbReference>
<keyword evidence="2" id="KW-0677">Repeat</keyword>
<accession>A0A2U1LKW4</accession>
<dbReference type="InterPro" id="IPR013083">
    <property type="entry name" value="Znf_RING/FYVE/PHD"/>
</dbReference>
<dbReference type="PROSITE" id="PS50081">
    <property type="entry name" value="ZF_DAG_PE_2"/>
    <property type="match status" value="1"/>
</dbReference>
<dbReference type="PANTHER" id="PTHR32410:SF216">
    <property type="entry name" value="PHORBOL-ESTER_DAG-TYPE DOMAIN-CONTAINING PROTEIN"/>
    <property type="match status" value="1"/>
</dbReference>
<dbReference type="InterPro" id="IPR053192">
    <property type="entry name" value="Vacuole_Formation_Reg"/>
</dbReference>
<dbReference type="OrthoDB" id="1596030at2759"/>
<feature type="domain" description="Phorbol-ester/DAG-type" evidence="5">
    <location>
        <begin position="215"/>
        <end position="259"/>
    </location>
</feature>
<gene>
    <name evidence="6" type="ORF">CTI12_AA479340</name>
</gene>
<protein>
    <submittedName>
        <fullName evidence="6">C1-like protein</fullName>
    </submittedName>
</protein>
<dbReference type="SUPFAM" id="SSF57889">
    <property type="entry name" value="Cysteine-rich domain"/>
    <property type="match status" value="6"/>
</dbReference>
<comment type="caution">
    <text evidence="6">The sequence shown here is derived from an EMBL/GenBank/DDBJ whole genome shotgun (WGS) entry which is preliminary data.</text>
</comment>
<keyword evidence="1" id="KW-0479">Metal-binding</keyword>
<evidence type="ECO:0000256" key="3">
    <source>
        <dbReference type="ARBA" id="ARBA00022771"/>
    </source>
</evidence>
<name>A0A2U1LKW4_ARTAN</name>
<dbReference type="GO" id="GO:0008270">
    <property type="term" value="F:zinc ion binding"/>
    <property type="evidence" value="ECO:0007669"/>
    <property type="project" value="UniProtKB-KW"/>
</dbReference>
<dbReference type="InterPro" id="IPR001965">
    <property type="entry name" value="Znf_PHD"/>
</dbReference>
<evidence type="ECO:0000256" key="1">
    <source>
        <dbReference type="ARBA" id="ARBA00022723"/>
    </source>
</evidence>
<dbReference type="InterPro" id="IPR004146">
    <property type="entry name" value="DC1"/>
</dbReference>
<dbReference type="AlphaFoldDB" id="A0A2U1LKW4"/>
<keyword evidence="7" id="KW-1185">Reference proteome</keyword>
<dbReference type="PANTHER" id="PTHR32410">
    <property type="entry name" value="CYSTEINE/HISTIDINE-RICH C1 DOMAIN FAMILY PROTEIN"/>
    <property type="match status" value="1"/>
</dbReference>